<proteinExistence type="predicted"/>
<dbReference type="AlphaFoldDB" id="A0A4R3KIM1"/>
<gene>
    <name evidence="1" type="ORF">EDD80_1372</name>
</gene>
<evidence type="ECO:0000313" key="2">
    <source>
        <dbReference type="Proteomes" id="UP000295807"/>
    </source>
</evidence>
<dbReference type="EMBL" id="SMAD01000037">
    <property type="protein sequence ID" value="TCS83444.1"/>
    <property type="molecule type" value="Genomic_DNA"/>
</dbReference>
<keyword evidence="2" id="KW-1185">Reference proteome</keyword>
<dbReference type="OrthoDB" id="3523981at2"/>
<sequence length="159" mass="18300">MIKKQKPVPGDIVKVKIDESMHTYARILNYTDFAFYDALTSEDIKAVEEIVSKPILFKAIVNDRGVEDGLWPIIGNVPLEDSLMNSTYYLPDIVDPSHFRIRENVKIREASREECVGLEVGVIWDPIHIEQRLKDHYEGNENIGLKTLDILENYKLGRD</sequence>
<comment type="caution">
    <text evidence="1">The sequence shown here is derived from an EMBL/GenBank/DDBJ whole genome shotgun (WGS) entry which is preliminary data.</text>
</comment>
<evidence type="ECO:0000313" key="1">
    <source>
        <dbReference type="EMBL" id="TCS83444.1"/>
    </source>
</evidence>
<dbReference type="InterPro" id="IPR029278">
    <property type="entry name" value="Imm26"/>
</dbReference>
<reference evidence="1 2" key="1">
    <citation type="submission" date="2019-03" db="EMBL/GenBank/DDBJ databases">
        <title>Genomic Encyclopedia of Type Strains, Phase IV (KMG-IV): sequencing the most valuable type-strain genomes for metagenomic binning, comparative biology and taxonomic classification.</title>
        <authorList>
            <person name="Goeker M."/>
        </authorList>
    </citation>
    <scope>NUCLEOTIDE SEQUENCE [LARGE SCALE GENOMIC DNA]</scope>
    <source>
        <strain evidence="1 2">DSM 21100</strain>
    </source>
</reference>
<dbReference type="Pfam" id="PF15428">
    <property type="entry name" value="Imm26"/>
    <property type="match status" value="1"/>
</dbReference>
<dbReference type="RefSeq" id="WP_132130821.1">
    <property type="nucleotide sequence ID" value="NZ_CP042432.1"/>
</dbReference>
<organism evidence="1 2">
    <name type="scientific">Anseongella ginsenosidimutans</name>
    <dbReference type="NCBI Taxonomy" id="496056"/>
    <lineage>
        <taxon>Bacteria</taxon>
        <taxon>Pseudomonadati</taxon>
        <taxon>Bacteroidota</taxon>
        <taxon>Sphingobacteriia</taxon>
        <taxon>Sphingobacteriales</taxon>
        <taxon>Sphingobacteriaceae</taxon>
        <taxon>Anseongella</taxon>
    </lineage>
</organism>
<protein>
    <submittedName>
        <fullName evidence="1">Immunity protein 26 of polymorphic toxin system</fullName>
    </submittedName>
</protein>
<dbReference type="Proteomes" id="UP000295807">
    <property type="component" value="Unassembled WGS sequence"/>
</dbReference>
<accession>A0A4R3KIM1</accession>
<name>A0A4R3KIM1_9SPHI</name>